<feature type="domain" description="FAD-binding" evidence="3">
    <location>
        <begin position="7"/>
        <end position="347"/>
    </location>
</feature>
<evidence type="ECO:0000313" key="4">
    <source>
        <dbReference type="EMBL" id="MBB2993466.1"/>
    </source>
</evidence>
<sequence length="380" mass="40399">MTPTPSTVIAGGGIGGLTAALTLQRCGIEATVLEKAPALKPLGVGINLLPHAVRELDTLGLGDALAAISVAPEAISYYTSDGTHLYREPRGIDGGHTHPQRSVHRGRLHALLVNAVTERLGQTAIRCGAGLTGFTQTRDGVVAHTATGDLRADVLVGADGINSVVRSHLHPGPDPLLWSGVRMYRGAARMAAFLDGQTMAIVHGPDGVVLVTYPIGDGLVNWVLQVDDHPAGPLPGYARWNRPADPDLVATHVAGWKLGWLDAASLPGLSEQVFEYPMVDRDSLPHWGSGAVTLLGDAAHPMYPVGANGASQAIVDARVLADELSRDPRQGLRRYEQRRRVATAEVIAANRRMHHAGTETTQDIARVTARYRADTERSHS</sequence>
<dbReference type="Gene3D" id="3.30.9.30">
    <property type="match status" value="1"/>
</dbReference>
<proteinExistence type="predicted"/>
<keyword evidence="5" id="KW-1185">Reference proteome</keyword>
<dbReference type="InterPro" id="IPR050493">
    <property type="entry name" value="FAD-dep_Monooxygenase_BioMet"/>
</dbReference>
<evidence type="ECO:0000256" key="1">
    <source>
        <dbReference type="ARBA" id="ARBA00023002"/>
    </source>
</evidence>
<evidence type="ECO:0000259" key="3">
    <source>
        <dbReference type="Pfam" id="PF01494"/>
    </source>
</evidence>
<dbReference type="NCBIfam" id="NF005720">
    <property type="entry name" value="PRK07538.1"/>
    <property type="match status" value="1"/>
</dbReference>
<dbReference type="InterPro" id="IPR002938">
    <property type="entry name" value="FAD-bd"/>
</dbReference>
<keyword evidence="2" id="KW-0503">Monooxygenase</keyword>
<protein>
    <submittedName>
        <fullName evidence="4">2-polyprenyl-6-methoxyphenol hydroxylase-like FAD-dependent oxidoreductase</fullName>
    </submittedName>
</protein>
<dbReference type="InterPro" id="IPR036188">
    <property type="entry name" value="FAD/NAD-bd_sf"/>
</dbReference>
<dbReference type="GO" id="GO:0071949">
    <property type="term" value="F:FAD binding"/>
    <property type="evidence" value="ECO:0007669"/>
    <property type="project" value="InterPro"/>
</dbReference>
<dbReference type="Proteomes" id="UP000550501">
    <property type="component" value="Unassembled WGS sequence"/>
</dbReference>
<dbReference type="Gene3D" id="3.50.50.60">
    <property type="entry name" value="FAD/NAD(P)-binding domain"/>
    <property type="match status" value="1"/>
</dbReference>
<dbReference type="PRINTS" id="PR00420">
    <property type="entry name" value="RNGMNOXGNASE"/>
</dbReference>
<evidence type="ECO:0000313" key="5">
    <source>
        <dbReference type="Proteomes" id="UP000550501"/>
    </source>
</evidence>
<organism evidence="4 5">
    <name type="scientific">Mycolicibacterium iranicum</name>
    <name type="common">Mycobacterium iranicum</name>
    <dbReference type="NCBI Taxonomy" id="912594"/>
    <lineage>
        <taxon>Bacteria</taxon>
        <taxon>Bacillati</taxon>
        <taxon>Actinomycetota</taxon>
        <taxon>Actinomycetes</taxon>
        <taxon>Mycobacteriales</taxon>
        <taxon>Mycobacteriaceae</taxon>
        <taxon>Mycolicibacterium</taxon>
    </lineage>
</organism>
<dbReference type="Pfam" id="PF01494">
    <property type="entry name" value="FAD_binding_3"/>
    <property type="match status" value="1"/>
</dbReference>
<dbReference type="EMBL" id="JACHVU010000017">
    <property type="protein sequence ID" value="MBB2993466.1"/>
    <property type="molecule type" value="Genomic_DNA"/>
</dbReference>
<name>A0A839QH99_MYCIR</name>
<dbReference type="SUPFAM" id="SSF51905">
    <property type="entry name" value="FAD/NAD(P)-binding domain"/>
    <property type="match status" value="1"/>
</dbReference>
<dbReference type="SUPFAM" id="SSF54373">
    <property type="entry name" value="FAD-linked reductases, C-terminal domain"/>
    <property type="match status" value="1"/>
</dbReference>
<comment type="caution">
    <text evidence="4">The sequence shown here is derived from an EMBL/GenBank/DDBJ whole genome shotgun (WGS) entry which is preliminary data.</text>
</comment>
<dbReference type="AlphaFoldDB" id="A0A839QH99"/>
<evidence type="ECO:0000256" key="2">
    <source>
        <dbReference type="ARBA" id="ARBA00023033"/>
    </source>
</evidence>
<keyword evidence="1" id="KW-0560">Oxidoreductase</keyword>
<dbReference type="GO" id="GO:0004497">
    <property type="term" value="F:monooxygenase activity"/>
    <property type="evidence" value="ECO:0007669"/>
    <property type="project" value="UniProtKB-KW"/>
</dbReference>
<reference evidence="4 5" key="1">
    <citation type="submission" date="2020-08" db="EMBL/GenBank/DDBJ databases">
        <title>The Agave Microbiome: Exploring the role of microbial communities in plant adaptations to desert environments.</title>
        <authorList>
            <person name="Partida-Martinez L.P."/>
        </authorList>
    </citation>
    <scope>NUCLEOTIDE SEQUENCE [LARGE SCALE GENOMIC DNA]</scope>
    <source>
        <strain evidence="4 5">AT2.18</strain>
    </source>
</reference>
<accession>A0A839QH99</accession>
<dbReference type="RefSeq" id="WP_183473580.1">
    <property type="nucleotide sequence ID" value="NZ_JACHVU010000017.1"/>
</dbReference>
<gene>
    <name evidence="4" type="ORF">FHR72_004975</name>
</gene>
<dbReference type="PANTHER" id="PTHR13789:SF268">
    <property type="entry name" value="5-METHYLPHENAZINE-1-CARBOXYLATE 1-MONOOXYGENASE"/>
    <property type="match status" value="1"/>
</dbReference>
<dbReference type="PANTHER" id="PTHR13789">
    <property type="entry name" value="MONOOXYGENASE"/>
    <property type="match status" value="1"/>
</dbReference>